<evidence type="ECO:0000256" key="2">
    <source>
        <dbReference type="ARBA" id="ARBA00022553"/>
    </source>
</evidence>
<sequence>MVSQPDCTAAISAGVQLMLSSGGTNAIYNAGMLTPEGRCKVLDASADGYVRGEGTGAFILRAKRAEKLAATHSSEPTALLVHLCSTHVNQDGRSSSLTAPNGPAQQQVLQRALGTAGLAPGAMTTLQMHGTGTALGDPIEVTAASSALLTATQVIPLALTAVKSYIGHLEGAAGTAGLCQALISVQSGAALPVLNLRDVNPHISAAMQVRHAKREAALRAEGEASTNVESLLMARQLRSSAGHGSIPSGSSDVMVGTSSFAFQGTNAHAILMGTTAIAAPEWSAKVAGAARRGLSPNIALEPLPWMRGTYWFSPRHHHLLGALSANMLGQPTSRTGDTRLELELLPLAAGWLRDYFGAPGTLPWGALCEMATAAAGALIGTHDATPAALQSVIFTAAAPTVAAISSTSGRAIMPCVVINGQFEIGQAYAHGTITRTAPVANCRPMAAEELHSGLTSTQVGLIERLWRSLDSAVAGITTNNNDRLHSEPLLVPPSDTQTMLGGEESPEILTAGIAPMPLVPSTMATEWRAQCSSDGLWYAHPALLEGSLRLVAGTSSGQAAHHERYFVVAMAAFCAPVRLGSAHHAYGLVTASPAPTDSEAVVSNHRMALLCARATATTDLLGLEARPAQKIAMVGANGQMLGARSDGVQEVATEDEDKAVSVEVNPMLAGLEKAQRDEAIYIMIKEAVEEAVGEEVGDDAELMEAGLDSLAFVELRNSLVSKVGVDMEVTVFFDYRTVNDLAKHLAELVEEALNTEGAKEKAGFSFLRTVRPDRTAIPLFLGAPAFGDGPLAYLTLIKALPTWGQPIFTLERNIELTWPENARKHCEQILAIQDRGPYILGGHSLGGLLAIESGILLEQMGHEVAMVIAFDSPHPMQFKRFDQAGAAGGGDEVSQADIDGNTVHMETVMRSYHYDYESKGWADMTLPERFALFEDVVFQSTGRKVNAAKMVFESRFGFDMVDFGEVDENGEVSVGGWALFSGAQLKAPLVYFKAEMVDESAFSFSLPTFGTCHGWIWNMCCNDITIVECRGNHFDIMLPNEEGGDLTSSIIPVLGQHLHKWWAPSYGAVPTVHPSSRNGSWTRGVWGVEKDLPMWLDADSSGAWVIEKSGVLSPPQWKSGLDFTSKYFVVGLNDLTWLRTPAANTMLFVVHDMVSPEAAALLGPLSVALQVPCFGLHLSADMLASRIRGALLPYAGAVTSVLSSVADPMPAGARSENSAEMIASGAASAAGGGLQISQNNEQYIIIGSYTRDGAQVAFQIAQQLIISGYHAVAILMTDDTITPILQGSSLGMVKVKDKVLAESPIYQAVYAKVCSTGRKVPWSRFFDVMRLCPTFESQLEAVSCAYKMPQTLQFHWDTDMDQMIQRTMEAFEQARWQVQVVEDESVP</sequence>
<dbReference type="InterPro" id="IPR036736">
    <property type="entry name" value="ACP-like_sf"/>
</dbReference>
<gene>
    <name evidence="6" type="ORF">CYMTET_33859</name>
</gene>
<dbReference type="PROSITE" id="PS50075">
    <property type="entry name" value="CARRIER"/>
    <property type="match status" value="1"/>
</dbReference>
<evidence type="ECO:0000256" key="3">
    <source>
        <dbReference type="ARBA" id="ARBA00022679"/>
    </source>
</evidence>
<dbReference type="PROSITE" id="PS52004">
    <property type="entry name" value="KS3_2"/>
    <property type="match status" value="1"/>
</dbReference>
<keyword evidence="7" id="KW-1185">Reference proteome</keyword>
<dbReference type="Gene3D" id="3.40.50.1820">
    <property type="entry name" value="alpha/beta hydrolase"/>
    <property type="match status" value="1"/>
</dbReference>
<dbReference type="InterPro" id="IPR020841">
    <property type="entry name" value="PKS_Beta-ketoAc_synthase_dom"/>
</dbReference>
<dbReference type="SUPFAM" id="SSF53474">
    <property type="entry name" value="alpha/beta-Hydrolases"/>
    <property type="match status" value="1"/>
</dbReference>
<keyword evidence="3" id="KW-0808">Transferase</keyword>
<evidence type="ECO:0000256" key="1">
    <source>
        <dbReference type="ARBA" id="ARBA00022450"/>
    </source>
</evidence>
<dbReference type="SMART" id="SM00825">
    <property type="entry name" value="PKS_KS"/>
    <property type="match status" value="1"/>
</dbReference>
<organism evidence="6 7">
    <name type="scientific">Cymbomonas tetramitiformis</name>
    <dbReference type="NCBI Taxonomy" id="36881"/>
    <lineage>
        <taxon>Eukaryota</taxon>
        <taxon>Viridiplantae</taxon>
        <taxon>Chlorophyta</taxon>
        <taxon>Pyramimonadophyceae</taxon>
        <taxon>Pyramimonadales</taxon>
        <taxon>Pyramimonadaceae</taxon>
        <taxon>Cymbomonas</taxon>
    </lineage>
</organism>
<dbReference type="Pfam" id="PF00109">
    <property type="entry name" value="ketoacyl-synt"/>
    <property type="match status" value="1"/>
</dbReference>
<dbReference type="InterPro" id="IPR050091">
    <property type="entry name" value="PKS_NRPS_Biosynth_Enz"/>
</dbReference>
<dbReference type="InterPro" id="IPR020806">
    <property type="entry name" value="PKS_PP-bd"/>
</dbReference>
<dbReference type="PANTHER" id="PTHR43775:SF37">
    <property type="entry name" value="SI:DKEY-61P9.11"/>
    <property type="match status" value="1"/>
</dbReference>
<proteinExistence type="predicted"/>
<accession>A0AAE0FC40</accession>
<dbReference type="Gene3D" id="3.40.47.10">
    <property type="match status" value="1"/>
</dbReference>
<dbReference type="InterPro" id="IPR001031">
    <property type="entry name" value="Thioesterase"/>
</dbReference>
<dbReference type="Proteomes" id="UP001190700">
    <property type="component" value="Unassembled WGS sequence"/>
</dbReference>
<dbReference type="CDD" id="cd00833">
    <property type="entry name" value="PKS"/>
    <property type="match status" value="1"/>
</dbReference>
<dbReference type="PANTHER" id="PTHR43775">
    <property type="entry name" value="FATTY ACID SYNTHASE"/>
    <property type="match status" value="1"/>
</dbReference>
<feature type="domain" description="Ketosynthase family 3 (KS3)" evidence="5">
    <location>
        <begin position="1"/>
        <end position="273"/>
    </location>
</feature>
<keyword evidence="2" id="KW-0597">Phosphoprotein</keyword>
<feature type="domain" description="Carrier" evidence="4">
    <location>
        <begin position="674"/>
        <end position="749"/>
    </location>
</feature>
<reference evidence="6 7" key="1">
    <citation type="journal article" date="2015" name="Genome Biol. Evol.">
        <title>Comparative Genomics of a Bacterivorous Green Alga Reveals Evolutionary Causalities and Consequences of Phago-Mixotrophic Mode of Nutrition.</title>
        <authorList>
            <person name="Burns J.A."/>
            <person name="Paasch A."/>
            <person name="Narechania A."/>
            <person name="Kim E."/>
        </authorList>
    </citation>
    <scope>NUCLEOTIDE SEQUENCE [LARGE SCALE GENOMIC DNA]</scope>
    <source>
        <strain evidence="6 7">PLY_AMNH</strain>
    </source>
</reference>
<dbReference type="InterPro" id="IPR014031">
    <property type="entry name" value="Ketoacyl_synth_C"/>
</dbReference>
<dbReference type="GO" id="GO:0004312">
    <property type="term" value="F:fatty acid synthase activity"/>
    <property type="evidence" value="ECO:0007669"/>
    <property type="project" value="TreeGrafter"/>
</dbReference>
<dbReference type="InterPro" id="IPR016039">
    <property type="entry name" value="Thiolase-like"/>
</dbReference>
<dbReference type="SUPFAM" id="SSF53901">
    <property type="entry name" value="Thiolase-like"/>
    <property type="match status" value="1"/>
</dbReference>
<dbReference type="SUPFAM" id="SSF47336">
    <property type="entry name" value="ACP-like"/>
    <property type="match status" value="1"/>
</dbReference>
<dbReference type="Pfam" id="PF02801">
    <property type="entry name" value="Ketoacyl-synt_C"/>
    <property type="match status" value="1"/>
</dbReference>
<evidence type="ECO:0000259" key="5">
    <source>
        <dbReference type="PROSITE" id="PS52004"/>
    </source>
</evidence>
<keyword evidence="1" id="KW-0596">Phosphopantetheine</keyword>
<dbReference type="InterPro" id="IPR009081">
    <property type="entry name" value="PP-bd_ACP"/>
</dbReference>
<dbReference type="EMBL" id="LGRX02021105">
    <property type="protein sequence ID" value="KAK3257036.1"/>
    <property type="molecule type" value="Genomic_DNA"/>
</dbReference>
<dbReference type="GO" id="GO:0031177">
    <property type="term" value="F:phosphopantetheine binding"/>
    <property type="evidence" value="ECO:0007669"/>
    <property type="project" value="InterPro"/>
</dbReference>
<comment type="caution">
    <text evidence="6">The sequence shown here is derived from an EMBL/GenBank/DDBJ whole genome shotgun (WGS) entry which is preliminary data.</text>
</comment>
<dbReference type="PROSITE" id="PS00012">
    <property type="entry name" value="PHOSPHOPANTETHEINE"/>
    <property type="match status" value="1"/>
</dbReference>
<dbReference type="SMART" id="SM00823">
    <property type="entry name" value="PKS_PP"/>
    <property type="match status" value="1"/>
</dbReference>
<dbReference type="Gene3D" id="1.10.1200.10">
    <property type="entry name" value="ACP-like"/>
    <property type="match status" value="1"/>
</dbReference>
<protein>
    <submittedName>
        <fullName evidence="6">Uncharacterized protein</fullName>
    </submittedName>
</protein>
<dbReference type="Pfam" id="PF00975">
    <property type="entry name" value="Thioesterase"/>
    <property type="match status" value="1"/>
</dbReference>
<evidence type="ECO:0000313" key="7">
    <source>
        <dbReference type="Proteomes" id="UP001190700"/>
    </source>
</evidence>
<name>A0AAE0FC40_9CHLO</name>
<dbReference type="Pfam" id="PF00550">
    <property type="entry name" value="PP-binding"/>
    <property type="match status" value="1"/>
</dbReference>
<dbReference type="InterPro" id="IPR029058">
    <property type="entry name" value="AB_hydrolase_fold"/>
</dbReference>
<evidence type="ECO:0000259" key="4">
    <source>
        <dbReference type="PROSITE" id="PS50075"/>
    </source>
</evidence>
<dbReference type="InterPro" id="IPR006162">
    <property type="entry name" value="Ppantetheine_attach_site"/>
</dbReference>
<dbReference type="InterPro" id="IPR014030">
    <property type="entry name" value="Ketoacyl_synth_N"/>
</dbReference>
<dbReference type="GO" id="GO:0006633">
    <property type="term" value="P:fatty acid biosynthetic process"/>
    <property type="evidence" value="ECO:0007669"/>
    <property type="project" value="TreeGrafter"/>
</dbReference>
<evidence type="ECO:0000313" key="6">
    <source>
        <dbReference type="EMBL" id="KAK3257036.1"/>
    </source>
</evidence>